<evidence type="ECO:0000256" key="2">
    <source>
        <dbReference type="RuleBase" id="RU364069"/>
    </source>
</evidence>
<dbReference type="EC" id="5.1.3.13" evidence="2"/>
<dbReference type="Gene3D" id="2.60.120.10">
    <property type="entry name" value="Jelly Rolls"/>
    <property type="match status" value="1"/>
</dbReference>
<comment type="pathway">
    <text evidence="2">Carbohydrate biosynthesis; dTDP-L-rhamnose biosynthesis.</text>
</comment>
<protein>
    <recommendedName>
        <fullName evidence="2">dTDP-4-dehydrorhamnose 3,5-epimerase</fullName>
        <ecNumber evidence="2">5.1.3.13</ecNumber>
    </recommendedName>
    <alternativeName>
        <fullName evidence="2">Thymidine diphospho-4-keto-rhamnose 3,5-epimerase</fullName>
    </alternativeName>
</protein>
<dbReference type="PANTHER" id="PTHR21047:SF2">
    <property type="entry name" value="THYMIDINE DIPHOSPHO-4-KETO-RHAMNOSE 3,5-EPIMERASE"/>
    <property type="match status" value="1"/>
</dbReference>
<dbReference type="CDD" id="cd00438">
    <property type="entry name" value="cupin_RmlC"/>
    <property type="match status" value="1"/>
</dbReference>
<dbReference type="InterPro" id="IPR011051">
    <property type="entry name" value="RmlC_Cupin_sf"/>
</dbReference>
<evidence type="ECO:0000256" key="1">
    <source>
        <dbReference type="ARBA" id="ARBA00010154"/>
    </source>
</evidence>
<comment type="caution">
    <text evidence="3">The sequence shown here is derived from an EMBL/GenBank/DDBJ whole genome shotgun (WGS) entry which is preliminary data.</text>
</comment>
<accession>A0ABP8ZN52</accession>
<dbReference type="RefSeq" id="WP_345530302.1">
    <property type="nucleotide sequence ID" value="NZ_BAABKN010000043.1"/>
</dbReference>
<comment type="subunit">
    <text evidence="2">Homodimer.</text>
</comment>
<dbReference type="PANTHER" id="PTHR21047">
    <property type="entry name" value="DTDP-6-DEOXY-D-GLUCOSE-3,5 EPIMERASE"/>
    <property type="match status" value="1"/>
</dbReference>
<gene>
    <name evidence="3" type="primary">rfbC</name>
    <name evidence="3" type="ORF">GCM10023350_54110</name>
</gene>
<proteinExistence type="inferred from homology"/>
<dbReference type="SUPFAM" id="SSF51182">
    <property type="entry name" value="RmlC-like cupins"/>
    <property type="match status" value="1"/>
</dbReference>
<keyword evidence="2" id="KW-0413">Isomerase</keyword>
<sequence>MRTTVSEAALPGVRVIDYEAFEDDRGFFYESHSQRTFAQQGIDLHFVQDNHSRSRRGVVRGLHYQAPASEQWRLVRCTVGEIFDVVVDIEVTSPTFGQWIGVTLSAENRRQLLIPPSFAHGFAVTADVAEVQYKCTQFHDSVAERALRYDDPLLAIDWPVDAPVTSAKDAGAPTLRDYLDNPDFGPVWSGRTEPAEAVRS</sequence>
<dbReference type="Proteomes" id="UP001499882">
    <property type="component" value="Unassembled WGS sequence"/>
</dbReference>
<comment type="catalytic activity">
    <reaction evidence="2">
        <text>dTDP-4-dehydro-6-deoxy-alpha-D-glucose = dTDP-4-dehydro-beta-L-rhamnose</text>
        <dbReference type="Rhea" id="RHEA:16969"/>
        <dbReference type="ChEBI" id="CHEBI:57649"/>
        <dbReference type="ChEBI" id="CHEBI:62830"/>
        <dbReference type="EC" id="5.1.3.13"/>
    </reaction>
</comment>
<comment type="function">
    <text evidence="2">Catalyzes the epimerization of the C3' and C5'positions of dTDP-6-deoxy-D-xylo-4-hexulose, forming dTDP-6-deoxy-L-lyxo-4-hexulose.</text>
</comment>
<dbReference type="EMBL" id="BAABKN010000043">
    <property type="protein sequence ID" value="GAA4760933.1"/>
    <property type="molecule type" value="Genomic_DNA"/>
</dbReference>
<keyword evidence="4" id="KW-1185">Reference proteome</keyword>
<dbReference type="InterPro" id="IPR014710">
    <property type="entry name" value="RmlC-like_jellyroll"/>
</dbReference>
<comment type="similarity">
    <text evidence="1 2">Belongs to the dTDP-4-dehydrorhamnose 3,5-epimerase family.</text>
</comment>
<evidence type="ECO:0000313" key="3">
    <source>
        <dbReference type="EMBL" id="GAA4760933.1"/>
    </source>
</evidence>
<name>A0ABP8ZN52_9ACTN</name>
<dbReference type="NCBIfam" id="TIGR01221">
    <property type="entry name" value="rmlC"/>
    <property type="match status" value="1"/>
</dbReference>
<dbReference type="Pfam" id="PF00908">
    <property type="entry name" value="dTDP_sugar_isom"/>
    <property type="match status" value="1"/>
</dbReference>
<organism evidence="3 4">
    <name type="scientific">Nocardioides endophyticus</name>
    <dbReference type="NCBI Taxonomy" id="1353775"/>
    <lineage>
        <taxon>Bacteria</taxon>
        <taxon>Bacillati</taxon>
        <taxon>Actinomycetota</taxon>
        <taxon>Actinomycetes</taxon>
        <taxon>Propionibacteriales</taxon>
        <taxon>Nocardioidaceae</taxon>
        <taxon>Nocardioides</taxon>
    </lineage>
</organism>
<evidence type="ECO:0000313" key="4">
    <source>
        <dbReference type="Proteomes" id="UP001499882"/>
    </source>
</evidence>
<reference evidence="4" key="1">
    <citation type="journal article" date="2019" name="Int. J. Syst. Evol. Microbiol.">
        <title>The Global Catalogue of Microorganisms (GCM) 10K type strain sequencing project: providing services to taxonomists for standard genome sequencing and annotation.</title>
        <authorList>
            <consortium name="The Broad Institute Genomics Platform"/>
            <consortium name="The Broad Institute Genome Sequencing Center for Infectious Disease"/>
            <person name="Wu L."/>
            <person name="Ma J."/>
        </authorList>
    </citation>
    <scope>NUCLEOTIDE SEQUENCE [LARGE SCALE GENOMIC DNA]</scope>
    <source>
        <strain evidence="4">JCM 18532</strain>
    </source>
</reference>
<dbReference type="InterPro" id="IPR000888">
    <property type="entry name" value="RmlC-like"/>
</dbReference>